<keyword evidence="6 7" id="KW-0472">Membrane</keyword>
<organism evidence="8 9">
    <name type="scientific">Leptospira johnsonii</name>
    <dbReference type="NCBI Taxonomy" id="1917820"/>
    <lineage>
        <taxon>Bacteria</taxon>
        <taxon>Pseudomonadati</taxon>
        <taxon>Spirochaetota</taxon>
        <taxon>Spirochaetia</taxon>
        <taxon>Leptospirales</taxon>
        <taxon>Leptospiraceae</taxon>
        <taxon>Leptospira</taxon>
    </lineage>
</organism>
<feature type="transmembrane region" description="Helical" evidence="7">
    <location>
        <begin position="62"/>
        <end position="81"/>
    </location>
</feature>
<feature type="transmembrane region" description="Helical" evidence="7">
    <location>
        <begin position="133"/>
        <end position="152"/>
    </location>
</feature>
<evidence type="ECO:0000256" key="3">
    <source>
        <dbReference type="ARBA" id="ARBA00022475"/>
    </source>
</evidence>
<sequence>MYLSNLMNHFFRMEDKDDRNHIIIRILVGGVFIWEGVIKFLYLNQGIGRFTKLGFSYPDLTASFIGGLEIIGGTMLILGILTKPLSIVFITEMIVAMYLTKLPLLFGTSPLPPPQAPPVLGIWAVLHEIRSEYSQALGCLFLYLSGAGRFSLDSILNQRIFNGRIKRR</sequence>
<gene>
    <name evidence="8" type="ORF">LPTSP1_07120</name>
</gene>
<dbReference type="PANTHER" id="PTHR33452">
    <property type="entry name" value="OXIDOREDUCTASE CATD-RELATED"/>
    <property type="match status" value="1"/>
</dbReference>
<evidence type="ECO:0000256" key="7">
    <source>
        <dbReference type="SAM" id="Phobius"/>
    </source>
</evidence>
<evidence type="ECO:0000256" key="1">
    <source>
        <dbReference type="ARBA" id="ARBA00004651"/>
    </source>
</evidence>
<comment type="caution">
    <text evidence="8">The sequence shown here is derived from an EMBL/GenBank/DDBJ whole genome shotgun (WGS) entry which is preliminary data.</text>
</comment>
<protein>
    <submittedName>
        <fullName evidence="8">DoxX family protein</fullName>
    </submittedName>
</protein>
<dbReference type="AlphaFoldDB" id="A0A2P2CZD7"/>
<evidence type="ECO:0000256" key="6">
    <source>
        <dbReference type="ARBA" id="ARBA00023136"/>
    </source>
</evidence>
<dbReference type="PANTHER" id="PTHR33452:SF1">
    <property type="entry name" value="INNER MEMBRANE PROTEIN YPHA-RELATED"/>
    <property type="match status" value="1"/>
</dbReference>
<keyword evidence="4 7" id="KW-0812">Transmembrane</keyword>
<comment type="subcellular location">
    <subcellularLocation>
        <location evidence="1">Cell membrane</location>
        <topology evidence="1">Multi-pass membrane protein</topology>
    </subcellularLocation>
</comment>
<dbReference type="InterPro" id="IPR051907">
    <property type="entry name" value="DoxX-like_oxidoreductase"/>
</dbReference>
<dbReference type="EMBL" id="BFAY01000006">
    <property type="protein sequence ID" value="GBF37726.1"/>
    <property type="molecule type" value="Genomic_DNA"/>
</dbReference>
<dbReference type="GO" id="GO:0005886">
    <property type="term" value="C:plasma membrane"/>
    <property type="evidence" value="ECO:0007669"/>
    <property type="project" value="UniProtKB-SubCell"/>
</dbReference>
<dbReference type="Pfam" id="PF07681">
    <property type="entry name" value="DoxX"/>
    <property type="match status" value="1"/>
</dbReference>
<evidence type="ECO:0000256" key="2">
    <source>
        <dbReference type="ARBA" id="ARBA00006679"/>
    </source>
</evidence>
<keyword evidence="3" id="KW-1003">Cell membrane</keyword>
<dbReference type="RefSeq" id="WP_108927484.1">
    <property type="nucleotide sequence ID" value="NZ_BFAY01000006.1"/>
</dbReference>
<name>A0A2P2CZD7_9LEPT</name>
<evidence type="ECO:0000256" key="4">
    <source>
        <dbReference type="ARBA" id="ARBA00022692"/>
    </source>
</evidence>
<keyword evidence="9" id="KW-1185">Reference proteome</keyword>
<dbReference type="InterPro" id="IPR032808">
    <property type="entry name" value="DoxX"/>
</dbReference>
<feature type="transmembrane region" description="Helical" evidence="7">
    <location>
        <begin position="22"/>
        <end position="42"/>
    </location>
</feature>
<evidence type="ECO:0000313" key="9">
    <source>
        <dbReference type="Proteomes" id="UP000245076"/>
    </source>
</evidence>
<feature type="transmembrane region" description="Helical" evidence="7">
    <location>
        <begin position="88"/>
        <end position="106"/>
    </location>
</feature>
<dbReference type="Proteomes" id="UP000245076">
    <property type="component" value="Unassembled WGS sequence"/>
</dbReference>
<accession>A0A2P2CZD7</accession>
<proteinExistence type="inferred from homology"/>
<reference evidence="8 9" key="1">
    <citation type="submission" date="2018-02" db="EMBL/GenBank/DDBJ databases">
        <title>Novel Leptospira species isolated from soil and water in Japan.</title>
        <authorList>
            <person name="Nakao R."/>
            <person name="Masuzawa T."/>
        </authorList>
    </citation>
    <scope>NUCLEOTIDE SEQUENCE [LARGE SCALE GENOMIC DNA]</scope>
    <source>
        <strain evidence="8 9">E8</strain>
    </source>
</reference>
<comment type="similarity">
    <text evidence="2">Belongs to the DoxX family.</text>
</comment>
<dbReference type="OrthoDB" id="121744at2"/>
<keyword evidence="5 7" id="KW-1133">Transmembrane helix</keyword>
<evidence type="ECO:0000256" key="5">
    <source>
        <dbReference type="ARBA" id="ARBA00022989"/>
    </source>
</evidence>
<evidence type="ECO:0000313" key="8">
    <source>
        <dbReference type="EMBL" id="GBF37726.1"/>
    </source>
</evidence>